<dbReference type="EMBL" id="CP031093">
    <property type="protein sequence ID" value="QCF27026.1"/>
    <property type="molecule type" value="Genomic_DNA"/>
</dbReference>
<dbReference type="InterPro" id="IPR007300">
    <property type="entry name" value="CidB/LrgB"/>
</dbReference>
<evidence type="ECO:0000313" key="6">
    <source>
        <dbReference type="EMBL" id="QCF27026.1"/>
    </source>
</evidence>
<dbReference type="GO" id="GO:0016020">
    <property type="term" value="C:membrane"/>
    <property type="evidence" value="ECO:0007669"/>
    <property type="project" value="UniProtKB-SubCell"/>
</dbReference>
<evidence type="ECO:0000313" key="7">
    <source>
        <dbReference type="Proteomes" id="UP000298049"/>
    </source>
</evidence>
<feature type="transmembrane region" description="Helical" evidence="5">
    <location>
        <begin position="106"/>
        <end position="127"/>
    </location>
</feature>
<gene>
    <name evidence="6" type="ORF">soil367_14395</name>
</gene>
<comment type="subcellular location">
    <subcellularLocation>
        <location evidence="1">Membrane</location>
        <topology evidence="1">Multi-pass membrane protein</topology>
    </subcellularLocation>
</comment>
<feature type="transmembrane region" description="Helical" evidence="5">
    <location>
        <begin position="215"/>
        <end position="238"/>
    </location>
</feature>
<proteinExistence type="predicted"/>
<feature type="transmembrane region" description="Helical" evidence="5">
    <location>
        <begin position="44"/>
        <end position="64"/>
    </location>
</feature>
<protein>
    <submittedName>
        <fullName evidence="6">LrgB family protein</fullName>
    </submittedName>
</protein>
<name>A0A4P7XIX7_9ALTE</name>
<dbReference type="OrthoDB" id="9811701at2"/>
<dbReference type="KEGG" id="hmi:soil367_14395"/>
<keyword evidence="2 5" id="KW-0812">Transmembrane</keyword>
<accession>A0A4P7XIX7</accession>
<keyword evidence="3 5" id="KW-1133">Transmembrane helix</keyword>
<dbReference type="Pfam" id="PF04172">
    <property type="entry name" value="LrgB"/>
    <property type="match status" value="1"/>
</dbReference>
<sequence length="244" mass="25970">MTEASALFHRLLDHLLESPLLAVVLTLLAYSIGIRVFRRLGSPAWCPPVLVAAVVVAVILWLFSIEYEDYSRGSTWLTWLLGPATVALGVPLYQQFHHIRALWRPILLTLPPAAILAAVYALVLASWLGASPEVMASLAPKSVTTPIAVGITAQIGGSLSLMMGGLLITGVVAILFVDLIAPRLGIRDERIIGLVLGINGHAIGTVRAFEISATAGAFSSLGMGLTGVFTAVWLPIAWQMLGFV</sequence>
<dbReference type="PANTHER" id="PTHR30249:SF0">
    <property type="entry name" value="PLASTIDAL GLYCOLATE_GLYCERATE TRANSLOCATOR 1, CHLOROPLASTIC"/>
    <property type="match status" value="1"/>
</dbReference>
<organism evidence="6 7">
    <name type="scientific">Hydrocarboniclastica marina</name>
    <dbReference type="NCBI Taxonomy" id="2259620"/>
    <lineage>
        <taxon>Bacteria</taxon>
        <taxon>Pseudomonadati</taxon>
        <taxon>Pseudomonadota</taxon>
        <taxon>Gammaproteobacteria</taxon>
        <taxon>Alteromonadales</taxon>
        <taxon>Alteromonadaceae</taxon>
        <taxon>Hydrocarboniclastica</taxon>
    </lineage>
</organism>
<keyword evidence="4 5" id="KW-0472">Membrane</keyword>
<evidence type="ECO:0000256" key="2">
    <source>
        <dbReference type="ARBA" id="ARBA00022692"/>
    </source>
</evidence>
<feature type="transmembrane region" description="Helical" evidence="5">
    <location>
        <begin position="76"/>
        <end position="94"/>
    </location>
</feature>
<reference evidence="6 7" key="1">
    <citation type="submission" date="2018-07" db="EMBL/GenBank/DDBJ databases">
        <title>Marsedoiliclastica nanhaica gen. nov. sp. nov., a novel marine hydrocarbonoclastic bacterium isolated from an in-situ enriched hydrocarbon-degrading consortium in deep-sea sediment.</title>
        <authorList>
            <person name="Dong C."/>
            <person name="Ma T."/>
            <person name="Liu R."/>
            <person name="Shao Z."/>
        </authorList>
    </citation>
    <scope>NUCLEOTIDE SEQUENCE [LARGE SCALE GENOMIC DNA]</scope>
    <source>
        <strain evidence="7">soil36-7</strain>
    </source>
</reference>
<evidence type="ECO:0000256" key="5">
    <source>
        <dbReference type="SAM" id="Phobius"/>
    </source>
</evidence>
<feature type="transmembrane region" description="Helical" evidence="5">
    <location>
        <begin position="147"/>
        <end position="179"/>
    </location>
</feature>
<dbReference type="Proteomes" id="UP000298049">
    <property type="component" value="Chromosome"/>
</dbReference>
<dbReference type="PANTHER" id="PTHR30249">
    <property type="entry name" value="PUTATIVE SEROTONIN TRANSPORTER"/>
    <property type="match status" value="1"/>
</dbReference>
<evidence type="ECO:0000256" key="4">
    <source>
        <dbReference type="ARBA" id="ARBA00023136"/>
    </source>
</evidence>
<dbReference type="RefSeq" id="WP_136549732.1">
    <property type="nucleotide sequence ID" value="NZ_CP031093.1"/>
</dbReference>
<feature type="transmembrane region" description="Helical" evidence="5">
    <location>
        <begin position="20"/>
        <end position="37"/>
    </location>
</feature>
<evidence type="ECO:0000256" key="1">
    <source>
        <dbReference type="ARBA" id="ARBA00004141"/>
    </source>
</evidence>
<keyword evidence="7" id="KW-1185">Reference proteome</keyword>
<dbReference type="AlphaFoldDB" id="A0A4P7XIX7"/>
<evidence type="ECO:0000256" key="3">
    <source>
        <dbReference type="ARBA" id="ARBA00022989"/>
    </source>
</evidence>